<evidence type="ECO:0000256" key="5">
    <source>
        <dbReference type="ARBA" id="ARBA00022679"/>
    </source>
</evidence>
<dbReference type="PIRSF" id="PIRSF001361">
    <property type="entry name" value="DAHP_synthase"/>
    <property type="match status" value="1"/>
</dbReference>
<dbReference type="PANTHER" id="PTHR21225:SF10">
    <property type="entry name" value="PHOSPHO-2-DEHYDRO-3-DEOXYHEPTONATE ALDOLASE, TYR-SENSITIVE"/>
    <property type="match status" value="1"/>
</dbReference>
<comment type="function">
    <text evidence="1 8">Stereospecific condensation of phosphoenolpyruvate (PEP) and D-erythrose-4-phosphate (E4P) giving rise to 3-deoxy-D-arabino-heptulosonate-7-phosphate (DAHP).</text>
</comment>
<evidence type="ECO:0000313" key="12">
    <source>
        <dbReference type="Proteomes" id="UP001147830"/>
    </source>
</evidence>
<evidence type="ECO:0000256" key="1">
    <source>
        <dbReference type="ARBA" id="ARBA00003726"/>
    </source>
</evidence>
<evidence type="ECO:0000313" key="11">
    <source>
        <dbReference type="EMBL" id="MCT7360653.1"/>
    </source>
</evidence>
<dbReference type="NCBIfam" id="NF009395">
    <property type="entry name" value="PRK12755.1"/>
    <property type="match status" value="1"/>
</dbReference>
<dbReference type="GO" id="GO:0003849">
    <property type="term" value="F:3-deoxy-7-phosphoheptulonate synthase activity"/>
    <property type="evidence" value="ECO:0007669"/>
    <property type="project" value="UniProtKB-EC"/>
</dbReference>
<feature type="region of interest" description="Disordered" evidence="9">
    <location>
        <begin position="1"/>
        <end position="29"/>
    </location>
</feature>
<proteinExistence type="inferred from homology"/>
<sequence length="358" mass="38986">MNTQTTTQHPAEAQTTAQQTSSNDPAVRPLRTPRQLKADLPLNEALALQIDQQRQQIRDLLNGNDDRLLIVTGPCSIHDEAAVLDYGRRLAALNEQLSDRLLIVLRAYVEKPRTSIGWKGLAYDPERNGKGDMALGLERSRGIMLQLAELGLPLATEALNPLVMRYLDDLVSWTAIGARTAESQTHREMVSHLPMPVGIKNSTDGSAANAVNAMISARHSHHTLGVDVDGQMAMLDTPGNPDTHLVLRGGRGITNYDAQSVADALAELEKGNCHAKVLVDCSHDNACKQHERQVAIAQEVVAQRAAGNRGILGLMLESFIQAGRQNDDGTLQYGQSITDACIGWEETETLLRALHAQL</sequence>
<dbReference type="EMBL" id="JAOANI010000028">
    <property type="protein sequence ID" value="MCT7360653.1"/>
    <property type="molecule type" value="Genomic_DNA"/>
</dbReference>
<protein>
    <recommendedName>
        <fullName evidence="8">Phospho-2-dehydro-3-deoxyheptonate aldolase</fullName>
        <ecNumber evidence="8">2.5.1.54</ecNumber>
    </recommendedName>
</protein>
<dbReference type="NCBIfam" id="TIGR00034">
    <property type="entry name" value="aroFGH"/>
    <property type="match status" value="1"/>
</dbReference>
<dbReference type="Gene3D" id="3.20.20.70">
    <property type="entry name" value="Aldolase class I"/>
    <property type="match status" value="1"/>
</dbReference>
<evidence type="ECO:0000256" key="8">
    <source>
        <dbReference type="PIRNR" id="PIRNR001361"/>
    </source>
</evidence>
<evidence type="ECO:0000256" key="3">
    <source>
        <dbReference type="ARBA" id="ARBA00007985"/>
    </source>
</evidence>
<keyword evidence="12" id="KW-1185">Reference proteome</keyword>
<evidence type="ECO:0000256" key="6">
    <source>
        <dbReference type="ARBA" id="ARBA00023141"/>
    </source>
</evidence>
<evidence type="ECO:0000256" key="9">
    <source>
        <dbReference type="SAM" id="MobiDB-lite"/>
    </source>
</evidence>
<gene>
    <name evidence="11" type="ORF">NYR02_16655</name>
</gene>
<dbReference type="Proteomes" id="UP001147830">
    <property type="component" value="Unassembled WGS sequence"/>
</dbReference>
<dbReference type="GO" id="GO:0008652">
    <property type="term" value="P:amino acid biosynthetic process"/>
    <property type="evidence" value="ECO:0007669"/>
    <property type="project" value="UniProtKB-KW"/>
</dbReference>
<comment type="caution">
    <text evidence="11">The sequence shown here is derived from an EMBL/GenBank/DDBJ whole genome shotgun (WGS) entry which is preliminary data.</text>
</comment>
<evidence type="ECO:0000256" key="7">
    <source>
        <dbReference type="ARBA" id="ARBA00047508"/>
    </source>
</evidence>
<evidence type="ECO:0000259" key="10">
    <source>
        <dbReference type="Pfam" id="PF00793"/>
    </source>
</evidence>
<dbReference type="PANTHER" id="PTHR21225">
    <property type="entry name" value="PHOSPHO-2-DEHYDRO-3-DEOXYHEPTONATE ALDOLASE DAHP SYNTHETASE"/>
    <property type="match status" value="1"/>
</dbReference>
<dbReference type="InterPro" id="IPR006219">
    <property type="entry name" value="DAHP_synth_1"/>
</dbReference>
<comment type="catalytic activity">
    <reaction evidence="7 8">
        <text>D-erythrose 4-phosphate + phosphoenolpyruvate + H2O = 7-phospho-2-dehydro-3-deoxy-D-arabino-heptonate + phosphate</text>
        <dbReference type="Rhea" id="RHEA:14717"/>
        <dbReference type="ChEBI" id="CHEBI:15377"/>
        <dbReference type="ChEBI" id="CHEBI:16897"/>
        <dbReference type="ChEBI" id="CHEBI:43474"/>
        <dbReference type="ChEBI" id="CHEBI:58394"/>
        <dbReference type="ChEBI" id="CHEBI:58702"/>
        <dbReference type="EC" id="2.5.1.54"/>
    </reaction>
</comment>
<comment type="pathway">
    <text evidence="2 8">Metabolic intermediate biosynthesis; chorismate biosynthesis; chorismate from D-erythrose 4-phosphate and phosphoenolpyruvate: step 1/7.</text>
</comment>
<feature type="domain" description="DAHP synthetase I/KDSA" evidence="10">
    <location>
        <begin position="54"/>
        <end position="351"/>
    </location>
</feature>
<name>A0A9X2WI39_9GAMM</name>
<evidence type="ECO:0000256" key="4">
    <source>
        <dbReference type="ARBA" id="ARBA00022605"/>
    </source>
</evidence>
<accession>A0A9X2WI39</accession>
<dbReference type="RefSeq" id="WP_260977482.1">
    <property type="nucleotide sequence ID" value="NZ_JAOANI010000028.1"/>
</dbReference>
<keyword evidence="6 8" id="KW-0057">Aromatic amino acid biosynthesis</keyword>
<evidence type="ECO:0000256" key="2">
    <source>
        <dbReference type="ARBA" id="ARBA00004688"/>
    </source>
</evidence>
<feature type="compositionally biased region" description="Polar residues" evidence="9">
    <location>
        <begin position="1"/>
        <end position="24"/>
    </location>
</feature>
<dbReference type="Pfam" id="PF00793">
    <property type="entry name" value="DAHP_synth_1"/>
    <property type="match status" value="1"/>
</dbReference>
<comment type="similarity">
    <text evidence="3 8">Belongs to the class-I DAHP synthase family.</text>
</comment>
<dbReference type="GO" id="GO:0005737">
    <property type="term" value="C:cytoplasm"/>
    <property type="evidence" value="ECO:0007669"/>
    <property type="project" value="TreeGrafter"/>
</dbReference>
<dbReference type="GO" id="GO:0009073">
    <property type="term" value="P:aromatic amino acid family biosynthetic process"/>
    <property type="evidence" value="ECO:0007669"/>
    <property type="project" value="UniProtKB-KW"/>
</dbReference>
<dbReference type="SUPFAM" id="SSF51569">
    <property type="entry name" value="Aldolase"/>
    <property type="match status" value="1"/>
</dbReference>
<organism evidence="11 12">
    <name type="scientific">Thalassolituus pacificus</name>
    <dbReference type="NCBI Taxonomy" id="2975440"/>
    <lineage>
        <taxon>Bacteria</taxon>
        <taxon>Pseudomonadati</taxon>
        <taxon>Pseudomonadota</taxon>
        <taxon>Gammaproteobacteria</taxon>
        <taxon>Oceanospirillales</taxon>
        <taxon>Oceanospirillaceae</taxon>
        <taxon>Thalassolituus</taxon>
    </lineage>
</organism>
<reference evidence="11" key="2">
    <citation type="submission" date="2022-08" db="EMBL/GenBank/DDBJ databases">
        <authorList>
            <person name="Dong C."/>
        </authorList>
    </citation>
    <scope>NUCLEOTIDE SEQUENCE</scope>
    <source>
        <strain evidence="11">59MF3M-4</strain>
    </source>
</reference>
<keyword evidence="5 8" id="KW-0808">Transferase</keyword>
<reference evidence="11" key="1">
    <citation type="journal article" date="2022" name="Front. Microbiol.">
        <title>Genome-based taxonomic rearrangement of Oceanobacter-related bacteria including the description of Thalassolituus hydrocarbonoclasticus sp. nov. and Thalassolituus pacificus sp. nov. and emended description of the genus Thalassolituus.</title>
        <authorList>
            <person name="Dong C."/>
            <person name="Wei L."/>
            <person name="Wang J."/>
            <person name="Lai Q."/>
            <person name="Huang Z."/>
            <person name="Shao Z."/>
        </authorList>
    </citation>
    <scope>NUCLEOTIDE SEQUENCE</scope>
    <source>
        <strain evidence="11">59MF3M-4</strain>
    </source>
</reference>
<keyword evidence="4 8" id="KW-0028">Amino-acid biosynthesis</keyword>
<dbReference type="AlphaFoldDB" id="A0A9X2WI39"/>
<dbReference type="EC" id="2.5.1.54" evidence="8"/>
<dbReference type="InterPro" id="IPR013785">
    <property type="entry name" value="Aldolase_TIM"/>
</dbReference>
<dbReference type="InterPro" id="IPR006218">
    <property type="entry name" value="DAHP1/KDSA"/>
</dbReference>